<sequence>MSIELTDITVGTPVVDSTGLEIGIVSTVEDGSATLDRDPTIADELRSIVGFGRSEPDHLTITGDLVESAENGVIRLAVPDRHL</sequence>
<gene>
    <name evidence="1" type="ORF">ACFQGH_12725</name>
</gene>
<accession>A0ABD5V7E0</accession>
<dbReference type="RefSeq" id="WP_340604604.1">
    <property type="nucleotide sequence ID" value="NZ_JBBMXV010000004.1"/>
</dbReference>
<comment type="caution">
    <text evidence="1">The sequence shown here is derived from an EMBL/GenBank/DDBJ whole genome shotgun (WGS) entry which is preliminary data.</text>
</comment>
<proteinExistence type="predicted"/>
<evidence type="ECO:0008006" key="3">
    <source>
        <dbReference type="Google" id="ProtNLM"/>
    </source>
</evidence>
<keyword evidence="2" id="KW-1185">Reference proteome</keyword>
<evidence type="ECO:0000313" key="1">
    <source>
        <dbReference type="EMBL" id="MFC6906055.1"/>
    </source>
</evidence>
<dbReference type="EMBL" id="JBHSXQ010000004">
    <property type="protein sequence ID" value="MFC6906055.1"/>
    <property type="molecule type" value="Genomic_DNA"/>
</dbReference>
<protein>
    <recommendedName>
        <fullName evidence="3">Sporulation protein YlmC, PRC-barrel domain family</fullName>
    </recommendedName>
</protein>
<reference evidence="1 2" key="1">
    <citation type="journal article" date="2019" name="Int. J. Syst. Evol. Microbiol.">
        <title>The Global Catalogue of Microorganisms (GCM) 10K type strain sequencing project: providing services to taxonomists for standard genome sequencing and annotation.</title>
        <authorList>
            <consortium name="The Broad Institute Genomics Platform"/>
            <consortium name="The Broad Institute Genome Sequencing Center for Infectious Disease"/>
            <person name="Wu L."/>
            <person name="Ma J."/>
        </authorList>
    </citation>
    <scope>NUCLEOTIDE SEQUENCE [LARGE SCALE GENOMIC DNA]</scope>
    <source>
        <strain evidence="1 2">CGMCC 1.3240</strain>
    </source>
</reference>
<dbReference type="AlphaFoldDB" id="A0ABD5V7E0"/>
<dbReference type="Proteomes" id="UP001596312">
    <property type="component" value="Unassembled WGS sequence"/>
</dbReference>
<organism evidence="1 2">
    <name type="scientific">Halalkalicoccus tibetensis</name>
    <dbReference type="NCBI Taxonomy" id="175632"/>
    <lineage>
        <taxon>Archaea</taxon>
        <taxon>Methanobacteriati</taxon>
        <taxon>Methanobacteriota</taxon>
        <taxon>Stenosarchaea group</taxon>
        <taxon>Halobacteria</taxon>
        <taxon>Halobacteriales</taxon>
        <taxon>Halococcaceae</taxon>
        <taxon>Halalkalicoccus</taxon>
    </lineage>
</organism>
<evidence type="ECO:0000313" key="2">
    <source>
        <dbReference type="Proteomes" id="UP001596312"/>
    </source>
</evidence>
<name>A0ABD5V7E0_9EURY</name>